<proteinExistence type="predicted"/>
<evidence type="ECO:0000313" key="2">
    <source>
        <dbReference type="EMBL" id="SFK64946.1"/>
    </source>
</evidence>
<organism evidence="2 3">
    <name type="scientific">Pseudovibrio ascidiaceicola</name>
    <dbReference type="NCBI Taxonomy" id="285279"/>
    <lineage>
        <taxon>Bacteria</taxon>
        <taxon>Pseudomonadati</taxon>
        <taxon>Pseudomonadota</taxon>
        <taxon>Alphaproteobacteria</taxon>
        <taxon>Hyphomicrobiales</taxon>
        <taxon>Stappiaceae</taxon>
        <taxon>Pseudovibrio</taxon>
    </lineage>
</organism>
<accession>A0A1I4BAG0</accession>
<sequence length="112" mass="12513">MTVAVLWGSTSSGSASCRRAGRSEDPVSSVIRDEVEIWFSHRTSLAWGNRLRLTKLIPLTQKLPYPESRAHAFGQEWTVHSAAWVGLGCWYEVTYRVGRSGEAPYPFEATVV</sequence>
<gene>
    <name evidence="2" type="ORF">SAMN04488518_107202</name>
</gene>
<comment type="caution">
    <text evidence="2">The sequence shown here is derived from an EMBL/GenBank/DDBJ whole genome shotgun (WGS) entry which is preliminary data.</text>
</comment>
<reference evidence="2 3" key="1">
    <citation type="submission" date="2016-10" db="EMBL/GenBank/DDBJ databases">
        <authorList>
            <person name="Varghese N."/>
            <person name="Submissions S."/>
        </authorList>
    </citation>
    <scope>NUCLEOTIDE SEQUENCE [LARGE SCALE GENOMIC DNA]</scope>
    <source>
        <strain evidence="2 3">DSM 16392</strain>
    </source>
</reference>
<keyword evidence="3" id="KW-1185">Reference proteome</keyword>
<dbReference type="EMBL" id="FOSK01000007">
    <property type="protein sequence ID" value="SFK64946.1"/>
    <property type="molecule type" value="Genomic_DNA"/>
</dbReference>
<protein>
    <submittedName>
        <fullName evidence="2">Uncharacterized protein</fullName>
    </submittedName>
</protein>
<name>A0A1I4BAG0_9HYPH</name>
<feature type="compositionally biased region" description="Low complexity" evidence="1">
    <location>
        <begin position="8"/>
        <end position="18"/>
    </location>
</feature>
<feature type="region of interest" description="Disordered" evidence="1">
    <location>
        <begin position="7"/>
        <end position="26"/>
    </location>
</feature>
<evidence type="ECO:0000313" key="3">
    <source>
        <dbReference type="Proteomes" id="UP000199598"/>
    </source>
</evidence>
<dbReference type="Proteomes" id="UP000199598">
    <property type="component" value="Unassembled WGS sequence"/>
</dbReference>
<evidence type="ECO:0000256" key="1">
    <source>
        <dbReference type="SAM" id="MobiDB-lite"/>
    </source>
</evidence>